<sequence length="117" mass="13986">MVKKVQLTESTVIEGIFVQKIPSNIYFVRRQRFVLTRDVLEWSADPEMKKVSGRVEKKKKKEKKKPEKMRKPSRRFDSNSGNPALSLRSHQKMLLFLRYRVQLWDRKNGVPILEKRD</sequence>
<dbReference type="EMBL" id="JACSDZ010000002">
    <property type="protein sequence ID" value="KAF7414961.1"/>
    <property type="molecule type" value="Genomic_DNA"/>
</dbReference>
<evidence type="ECO:0000313" key="2">
    <source>
        <dbReference type="EMBL" id="KAF7414961.1"/>
    </source>
</evidence>
<evidence type="ECO:0000313" key="3">
    <source>
        <dbReference type="Proteomes" id="UP000617340"/>
    </source>
</evidence>
<name>A0A834NPD3_VESGE</name>
<accession>A0A834NPD3</accession>
<feature type="region of interest" description="Disordered" evidence="1">
    <location>
        <begin position="50"/>
        <end position="85"/>
    </location>
</feature>
<feature type="compositionally biased region" description="Basic residues" evidence="1">
    <location>
        <begin position="56"/>
        <end position="73"/>
    </location>
</feature>
<dbReference type="AlphaFoldDB" id="A0A834NPD3"/>
<dbReference type="Proteomes" id="UP000617340">
    <property type="component" value="Unassembled WGS sequence"/>
</dbReference>
<proteinExistence type="predicted"/>
<reference evidence="2" key="1">
    <citation type="journal article" date="2020" name="G3 (Bethesda)">
        <title>High-Quality Assemblies for Three Invasive Social Wasps from the &lt;i&gt;Vespula&lt;/i&gt; Genus.</title>
        <authorList>
            <person name="Harrop T.W.R."/>
            <person name="Guhlin J."/>
            <person name="McLaughlin G.M."/>
            <person name="Permina E."/>
            <person name="Stockwell P."/>
            <person name="Gilligan J."/>
            <person name="Le Lec M.F."/>
            <person name="Gruber M.A.M."/>
            <person name="Quinn O."/>
            <person name="Lovegrove M."/>
            <person name="Duncan E.J."/>
            <person name="Remnant E.J."/>
            <person name="Van Eeckhoven J."/>
            <person name="Graham B."/>
            <person name="Knapp R.A."/>
            <person name="Langford K.W."/>
            <person name="Kronenberg Z."/>
            <person name="Press M.O."/>
            <person name="Eacker S.M."/>
            <person name="Wilson-Rankin E.E."/>
            <person name="Purcell J."/>
            <person name="Lester P.J."/>
            <person name="Dearden P.K."/>
        </authorList>
    </citation>
    <scope>NUCLEOTIDE SEQUENCE</scope>
    <source>
        <strain evidence="2">Linc-1</strain>
    </source>
</reference>
<comment type="caution">
    <text evidence="2">The sequence shown here is derived from an EMBL/GenBank/DDBJ whole genome shotgun (WGS) entry which is preliminary data.</text>
</comment>
<protein>
    <submittedName>
        <fullName evidence="2">Uncharacterized protein</fullName>
    </submittedName>
</protein>
<evidence type="ECO:0000256" key="1">
    <source>
        <dbReference type="SAM" id="MobiDB-lite"/>
    </source>
</evidence>
<organism evidence="2 3">
    <name type="scientific">Vespula germanica</name>
    <name type="common">German yellow jacket</name>
    <name type="synonym">Paravespula germanica</name>
    <dbReference type="NCBI Taxonomy" id="30212"/>
    <lineage>
        <taxon>Eukaryota</taxon>
        <taxon>Metazoa</taxon>
        <taxon>Ecdysozoa</taxon>
        <taxon>Arthropoda</taxon>
        <taxon>Hexapoda</taxon>
        <taxon>Insecta</taxon>
        <taxon>Pterygota</taxon>
        <taxon>Neoptera</taxon>
        <taxon>Endopterygota</taxon>
        <taxon>Hymenoptera</taxon>
        <taxon>Apocrita</taxon>
        <taxon>Aculeata</taxon>
        <taxon>Vespoidea</taxon>
        <taxon>Vespidae</taxon>
        <taxon>Vespinae</taxon>
        <taxon>Vespula</taxon>
    </lineage>
</organism>
<keyword evidence="3" id="KW-1185">Reference proteome</keyword>
<gene>
    <name evidence="2" type="ORF">HZH68_003450</name>
</gene>